<keyword evidence="9" id="KW-1185">Reference proteome</keyword>
<gene>
    <name evidence="8" type="ORF">HMPREF3226_02068</name>
</gene>
<reference evidence="9" key="1">
    <citation type="submission" date="2016-01" db="EMBL/GenBank/DDBJ databases">
        <authorList>
            <person name="Mitreva M."/>
            <person name="Pepin K.H."/>
            <person name="Mihindukulasuriya K.A."/>
            <person name="Fulton R."/>
            <person name="Fronick C."/>
            <person name="O'Laughlin M."/>
            <person name="Miner T."/>
            <person name="Herter B."/>
            <person name="Rosa B.A."/>
            <person name="Cordes M."/>
            <person name="Tomlinson C."/>
            <person name="Wollam A."/>
            <person name="Palsikar V.B."/>
            <person name="Mardis E.R."/>
            <person name="Wilson R.K."/>
        </authorList>
    </citation>
    <scope>NUCLEOTIDE SEQUENCE [LARGE SCALE GENOMIC DNA]</scope>
    <source>
        <strain evidence="9">MJR7716</strain>
    </source>
</reference>
<dbReference type="eggNOG" id="COG0848">
    <property type="taxonomic scope" value="Bacteria"/>
</dbReference>
<dbReference type="Proteomes" id="UP000070533">
    <property type="component" value="Unassembled WGS sequence"/>
</dbReference>
<keyword evidence="4 7" id="KW-0812">Transmembrane</keyword>
<dbReference type="OrthoDB" id="9793581at2"/>
<dbReference type="STRING" id="28128.HMPREF3226_02068"/>
<dbReference type="PANTHER" id="PTHR30558:SF3">
    <property type="entry name" value="BIOPOLYMER TRANSPORT PROTEIN EXBD-RELATED"/>
    <property type="match status" value="1"/>
</dbReference>
<dbReference type="GO" id="GO:0022857">
    <property type="term" value="F:transmembrane transporter activity"/>
    <property type="evidence" value="ECO:0007669"/>
    <property type="project" value="InterPro"/>
</dbReference>
<evidence type="ECO:0000256" key="5">
    <source>
        <dbReference type="ARBA" id="ARBA00022989"/>
    </source>
</evidence>
<evidence type="ECO:0000256" key="1">
    <source>
        <dbReference type="ARBA" id="ARBA00004162"/>
    </source>
</evidence>
<keyword evidence="6" id="KW-0472">Membrane</keyword>
<evidence type="ECO:0000256" key="2">
    <source>
        <dbReference type="ARBA" id="ARBA00005811"/>
    </source>
</evidence>
<keyword evidence="3" id="KW-1003">Cell membrane</keyword>
<keyword evidence="5" id="KW-1133">Transmembrane helix</keyword>
<comment type="similarity">
    <text evidence="2 7">Belongs to the ExbD/TolR family.</text>
</comment>
<sequence>MGKVKIKKEDVWIDMTPMSDVMTLLLTFFMLTSTFVKNEPVKVNTPGSVSDMVVPENGVLTILISPQKGADGKPTGEGQVFMSYDNTNELSQILDAMPTTLTDQQKKTFLTESTFGAPLDKLAAYLSKPVRARNAELPKMGIPLDSIQGQEMTEFQQWVNAARNVNPKVRIALKSDADTPYGTVKKVMSELQDMDESHYYMITQLDAKKAAGAAAKEEK</sequence>
<dbReference type="PATRIC" id="fig|28128.5.peg.2129"/>
<proteinExistence type="inferred from homology"/>
<evidence type="ECO:0000256" key="3">
    <source>
        <dbReference type="ARBA" id="ARBA00022475"/>
    </source>
</evidence>
<comment type="subcellular location">
    <subcellularLocation>
        <location evidence="1">Cell membrane</location>
        <topology evidence="1">Single-pass membrane protein</topology>
    </subcellularLocation>
    <subcellularLocation>
        <location evidence="7">Cell membrane</location>
        <topology evidence="7">Single-pass type II membrane protein</topology>
    </subcellularLocation>
</comment>
<dbReference type="InterPro" id="IPR003400">
    <property type="entry name" value="ExbD"/>
</dbReference>
<dbReference type="AlphaFoldDB" id="A0A133PYQ7"/>
<keyword evidence="7" id="KW-0653">Protein transport</keyword>
<evidence type="ECO:0000313" key="9">
    <source>
        <dbReference type="Proteomes" id="UP000070533"/>
    </source>
</evidence>
<evidence type="ECO:0000313" key="8">
    <source>
        <dbReference type="EMBL" id="KXA35380.1"/>
    </source>
</evidence>
<keyword evidence="7" id="KW-0813">Transport</keyword>
<evidence type="ECO:0000256" key="4">
    <source>
        <dbReference type="ARBA" id="ARBA00022692"/>
    </source>
</evidence>
<evidence type="ECO:0000256" key="7">
    <source>
        <dbReference type="RuleBase" id="RU003879"/>
    </source>
</evidence>
<dbReference type="RefSeq" id="WP_025876128.1">
    <property type="nucleotide sequence ID" value="NZ_BAAAXP010000054.1"/>
</dbReference>
<protein>
    <recommendedName>
        <fullName evidence="10">Transport energizing protein, ExbD/TolR family</fullName>
    </recommendedName>
</protein>
<accession>A0A133PYQ7</accession>
<dbReference type="PANTHER" id="PTHR30558">
    <property type="entry name" value="EXBD MEMBRANE COMPONENT OF PMF-DRIVEN MACROMOLECULE IMPORT SYSTEM"/>
    <property type="match status" value="1"/>
</dbReference>
<dbReference type="EMBL" id="LRQG01000185">
    <property type="protein sequence ID" value="KXA35380.1"/>
    <property type="molecule type" value="Genomic_DNA"/>
</dbReference>
<dbReference type="GO" id="GO:0015031">
    <property type="term" value="P:protein transport"/>
    <property type="evidence" value="ECO:0007669"/>
    <property type="project" value="UniProtKB-KW"/>
</dbReference>
<dbReference type="Gene3D" id="3.30.420.270">
    <property type="match status" value="1"/>
</dbReference>
<evidence type="ECO:0008006" key="10">
    <source>
        <dbReference type="Google" id="ProtNLM"/>
    </source>
</evidence>
<evidence type="ECO:0000256" key="6">
    <source>
        <dbReference type="ARBA" id="ARBA00023136"/>
    </source>
</evidence>
<comment type="caution">
    <text evidence="8">The sequence shown here is derived from an EMBL/GenBank/DDBJ whole genome shotgun (WGS) entry which is preliminary data.</text>
</comment>
<name>A0A133PYQ7_9BACT</name>
<organism evidence="8 9">
    <name type="scientific">Prevotella corporis</name>
    <dbReference type="NCBI Taxonomy" id="28128"/>
    <lineage>
        <taxon>Bacteria</taxon>
        <taxon>Pseudomonadati</taxon>
        <taxon>Bacteroidota</taxon>
        <taxon>Bacteroidia</taxon>
        <taxon>Bacteroidales</taxon>
        <taxon>Prevotellaceae</taxon>
        <taxon>Prevotella</taxon>
    </lineage>
</organism>
<dbReference type="GO" id="GO:0005886">
    <property type="term" value="C:plasma membrane"/>
    <property type="evidence" value="ECO:0007669"/>
    <property type="project" value="UniProtKB-SubCell"/>
</dbReference>
<dbReference type="Pfam" id="PF02472">
    <property type="entry name" value="ExbD"/>
    <property type="match status" value="1"/>
</dbReference>